<dbReference type="Pfam" id="PF00708">
    <property type="entry name" value="Acylphosphatase"/>
    <property type="match status" value="1"/>
</dbReference>
<accession>X0V7S4</accession>
<evidence type="ECO:0000313" key="2">
    <source>
        <dbReference type="EMBL" id="GAG08513.1"/>
    </source>
</evidence>
<sequence length="55" mass="6224">NLSDGPVEVIAEGPEAKLNELSEFCRNNPGYSNVTNIEIKKEKSTDEFDSFEVRY</sequence>
<evidence type="ECO:0000259" key="1">
    <source>
        <dbReference type="PROSITE" id="PS51160"/>
    </source>
</evidence>
<proteinExistence type="predicted"/>
<dbReference type="PROSITE" id="PS51160">
    <property type="entry name" value="ACYLPHOSPHATASE_3"/>
    <property type="match status" value="1"/>
</dbReference>
<name>X0V7S4_9ZZZZ</name>
<organism evidence="2">
    <name type="scientific">marine sediment metagenome</name>
    <dbReference type="NCBI Taxonomy" id="412755"/>
    <lineage>
        <taxon>unclassified sequences</taxon>
        <taxon>metagenomes</taxon>
        <taxon>ecological metagenomes</taxon>
    </lineage>
</organism>
<feature type="domain" description="Acylphosphatase-like" evidence="1">
    <location>
        <begin position="1"/>
        <end position="55"/>
    </location>
</feature>
<gene>
    <name evidence="2" type="ORF">S01H1_33111</name>
</gene>
<dbReference type="EMBL" id="BARS01020542">
    <property type="protein sequence ID" value="GAG08513.1"/>
    <property type="molecule type" value="Genomic_DNA"/>
</dbReference>
<protein>
    <recommendedName>
        <fullName evidence="1">Acylphosphatase-like domain-containing protein</fullName>
    </recommendedName>
</protein>
<dbReference type="AlphaFoldDB" id="X0V7S4"/>
<dbReference type="Gene3D" id="3.30.70.100">
    <property type="match status" value="1"/>
</dbReference>
<dbReference type="InterPro" id="IPR036046">
    <property type="entry name" value="Acylphosphatase-like_dom_sf"/>
</dbReference>
<dbReference type="SUPFAM" id="SSF54975">
    <property type="entry name" value="Acylphosphatase/BLUF domain-like"/>
    <property type="match status" value="1"/>
</dbReference>
<dbReference type="InterPro" id="IPR001792">
    <property type="entry name" value="Acylphosphatase-like_dom"/>
</dbReference>
<comment type="caution">
    <text evidence="2">The sequence shown here is derived from an EMBL/GenBank/DDBJ whole genome shotgun (WGS) entry which is preliminary data.</text>
</comment>
<feature type="non-terminal residue" evidence="2">
    <location>
        <position position="1"/>
    </location>
</feature>
<reference evidence="2" key="1">
    <citation type="journal article" date="2014" name="Front. Microbiol.">
        <title>High frequency of phylogenetically diverse reductive dehalogenase-homologous genes in deep subseafloor sedimentary metagenomes.</title>
        <authorList>
            <person name="Kawai M."/>
            <person name="Futagami T."/>
            <person name="Toyoda A."/>
            <person name="Takaki Y."/>
            <person name="Nishi S."/>
            <person name="Hori S."/>
            <person name="Arai W."/>
            <person name="Tsubouchi T."/>
            <person name="Morono Y."/>
            <person name="Uchiyama I."/>
            <person name="Ito T."/>
            <person name="Fujiyama A."/>
            <person name="Inagaki F."/>
            <person name="Takami H."/>
        </authorList>
    </citation>
    <scope>NUCLEOTIDE SEQUENCE</scope>
    <source>
        <strain evidence="2">Expedition CK06-06</strain>
    </source>
</reference>